<dbReference type="InterPro" id="IPR010652">
    <property type="entry name" value="DUF1232"/>
</dbReference>
<dbReference type="RefSeq" id="WP_380869281.1">
    <property type="nucleotide sequence ID" value="NZ_JBHUMA010000006.1"/>
</dbReference>
<name>A0ABW5NJN7_9SPHI</name>
<organism evidence="6 7">
    <name type="scientific">Sphingobacterium corticis</name>
    <dbReference type="NCBI Taxonomy" id="1812823"/>
    <lineage>
        <taxon>Bacteria</taxon>
        <taxon>Pseudomonadati</taxon>
        <taxon>Bacteroidota</taxon>
        <taxon>Sphingobacteriia</taxon>
        <taxon>Sphingobacteriales</taxon>
        <taxon>Sphingobacteriaceae</taxon>
        <taxon>Sphingobacterium</taxon>
    </lineage>
</organism>
<gene>
    <name evidence="6" type="ORF">ACFSQ3_09330</name>
</gene>
<accession>A0ABW5NJN7</accession>
<protein>
    <submittedName>
        <fullName evidence="6">YkvA family protein</fullName>
    </submittedName>
</protein>
<keyword evidence="2" id="KW-0812">Transmembrane</keyword>
<comment type="subcellular location">
    <subcellularLocation>
        <location evidence="1">Endomembrane system</location>
        <topology evidence="1">Multi-pass membrane protein</topology>
    </subcellularLocation>
</comment>
<evidence type="ECO:0000256" key="2">
    <source>
        <dbReference type="ARBA" id="ARBA00022692"/>
    </source>
</evidence>
<proteinExistence type="predicted"/>
<reference evidence="7" key="1">
    <citation type="journal article" date="2019" name="Int. J. Syst. Evol. Microbiol.">
        <title>The Global Catalogue of Microorganisms (GCM) 10K type strain sequencing project: providing services to taxonomists for standard genome sequencing and annotation.</title>
        <authorList>
            <consortium name="The Broad Institute Genomics Platform"/>
            <consortium name="The Broad Institute Genome Sequencing Center for Infectious Disease"/>
            <person name="Wu L."/>
            <person name="Ma J."/>
        </authorList>
    </citation>
    <scope>NUCLEOTIDE SEQUENCE [LARGE SCALE GENOMIC DNA]</scope>
    <source>
        <strain evidence="7">KCTC 42248</strain>
    </source>
</reference>
<evidence type="ECO:0000256" key="3">
    <source>
        <dbReference type="ARBA" id="ARBA00022989"/>
    </source>
</evidence>
<sequence>MLKLMKPRYIVKALALYKVYKSYRLSNKDLQKADSLSANLKAHADNFKLLISMANDTVKGRFTMNKWNLSIIVGTIVYVISPLDAVPDIVPVLGWLDDVTIVTYALTKLQKEIDRYRNHVKQEVESKLPVPSSR</sequence>
<dbReference type="Pfam" id="PF06803">
    <property type="entry name" value="DUF1232"/>
    <property type="match status" value="1"/>
</dbReference>
<evidence type="ECO:0000259" key="5">
    <source>
        <dbReference type="Pfam" id="PF06803"/>
    </source>
</evidence>
<comment type="caution">
    <text evidence="6">The sequence shown here is derived from an EMBL/GenBank/DDBJ whole genome shotgun (WGS) entry which is preliminary data.</text>
</comment>
<evidence type="ECO:0000313" key="6">
    <source>
        <dbReference type="EMBL" id="MFD2599155.1"/>
    </source>
</evidence>
<keyword evidence="7" id="KW-1185">Reference proteome</keyword>
<feature type="domain" description="DUF1232" evidence="5">
    <location>
        <begin position="71"/>
        <end position="103"/>
    </location>
</feature>
<evidence type="ECO:0000313" key="7">
    <source>
        <dbReference type="Proteomes" id="UP001597393"/>
    </source>
</evidence>
<evidence type="ECO:0000256" key="1">
    <source>
        <dbReference type="ARBA" id="ARBA00004127"/>
    </source>
</evidence>
<keyword evidence="3" id="KW-1133">Transmembrane helix</keyword>
<dbReference type="EMBL" id="JBHUMA010000006">
    <property type="protein sequence ID" value="MFD2599155.1"/>
    <property type="molecule type" value="Genomic_DNA"/>
</dbReference>
<dbReference type="Proteomes" id="UP001597393">
    <property type="component" value="Unassembled WGS sequence"/>
</dbReference>
<evidence type="ECO:0000256" key="4">
    <source>
        <dbReference type="ARBA" id="ARBA00023136"/>
    </source>
</evidence>
<keyword evidence="4" id="KW-0472">Membrane</keyword>